<evidence type="ECO:0000256" key="4">
    <source>
        <dbReference type="ARBA" id="ARBA00022695"/>
    </source>
</evidence>
<keyword evidence="4" id="KW-0548">Nucleotidyltransferase</keyword>
<evidence type="ECO:0000256" key="8">
    <source>
        <dbReference type="ARBA" id="ARBA00049244"/>
    </source>
</evidence>
<keyword evidence="6" id="KW-0239">DNA-directed DNA polymerase</keyword>
<dbReference type="AlphaFoldDB" id="A0A1I4NFF6"/>
<feature type="domain" description="DNA polymerase III subunit delta C-terminal" evidence="10">
    <location>
        <begin position="214"/>
        <end position="333"/>
    </location>
</feature>
<dbReference type="GO" id="GO:0009360">
    <property type="term" value="C:DNA polymerase III complex"/>
    <property type="evidence" value="ECO:0007669"/>
    <property type="project" value="InterPro"/>
</dbReference>
<comment type="catalytic activity">
    <reaction evidence="8">
        <text>DNA(n) + a 2'-deoxyribonucleoside 5'-triphosphate = DNA(n+1) + diphosphate</text>
        <dbReference type="Rhea" id="RHEA:22508"/>
        <dbReference type="Rhea" id="RHEA-COMP:17339"/>
        <dbReference type="Rhea" id="RHEA-COMP:17340"/>
        <dbReference type="ChEBI" id="CHEBI:33019"/>
        <dbReference type="ChEBI" id="CHEBI:61560"/>
        <dbReference type="ChEBI" id="CHEBI:173112"/>
        <dbReference type="EC" id="2.7.7.7"/>
    </reaction>
</comment>
<protein>
    <recommendedName>
        <fullName evidence="2">DNA polymerase III subunit delta</fullName>
        <ecNumber evidence="1">2.7.7.7</ecNumber>
    </recommendedName>
</protein>
<reference evidence="11 12" key="1">
    <citation type="submission" date="2016-10" db="EMBL/GenBank/DDBJ databases">
        <authorList>
            <person name="de Groot N.N."/>
        </authorList>
    </citation>
    <scope>NUCLEOTIDE SEQUENCE [LARGE SCALE GENOMIC DNA]</scope>
    <source>
        <strain evidence="11 12">Nm146</strain>
    </source>
</reference>
<dbReference type="EMBL" id="FOUF01000007">
    <property type="protein sequence ID" value="SFM14030.1"/>
    <property type="molecule type" value="Genomic_DNA"/>
</dbReference>
<dbReference type="PANTHER" id="PTHR34388">
    <property type="entry name" value="DNA POLYMERASE III SUBUNIT DELTA"/>
    <property type="match status" value="1"/>
</dbReference>
<accession>A0A1I4NFF6</accession>
<dbReference type="NCBIfam" id="TIGR01128">
    <property type="entry name" value="holA"/>
    <property type="match status" value="1"/>
</dbReference>
<proteinExistence type="inferred from homology"/>
<evidence type="ECO:0000256" key="2">
    <source>
        <dbReference type="ARBA" id="ARBA00017703"/>
    </source>
</evidence>
<dbReference type="InterPro" id="IPR032780">
    <property type="entry name" value="DNA_pol3_delt_C"/>
</dbReference>
<dbReference type="Pfam" id="PF06144">
    <property type="entry name" value="DNA_pol3_delta"/>
    <property type="match status" value="1"/>
</dbReference>
<dbReference type="GO" id="GO:0006261">
    <property type="term" value="P:DNA-templated DNA replication"/>
    <property type="evidence" value="ECO:0007669"/>
    <property type="project" value="TreeGrafter"/>
</dbReference>
<dbReference type="STRING" id="52442.SAMN05421880_10795"/>
<evidence type="ECO:0000256" key="7">
    <source>
        <dbReference type="ARBA" id="ARBA00034754"/>
    </source>
</evidence>
<dbReference type="InterPro" id="IPR005790">
    <property type="entry name" value="DNA_polIII_delta"/>
</dbReference>
<dbReference type="SUPFAM" id="SSF52540">
    <property type="entry name" value="P-loop containing nucleoside triphosphate hydrolases"/>
    <property type="match status" value="1"/>
</dbReference>
<dbReference type="Gene3D" id="1.20.272.10">
    <property type="match status" value="1"/>
</dbReference>
<evidence type="ECO:0000256" key="1">
    <source>
        <dbReference type="ARBA" id="ARBA00012417"/>
    </source>
</evidence>
<dbReference type="Proteomes" id="UP000199561">
    <property type="component" value="Unassembled WGS sequence"/>
</dbReference>
<gene>
    <name evidence="11" type="ORF">SAMN05421880_10795</name>
</gene>
<dbReference type="InterPro" id="IPR008921">
    <property type="entry name" value="DNA_pol3_clamp-load_cplx_C"/>
</dbReference>
<evidence type="ECO:0000313" key="12">
    <source>
        <dbReference type="Proteomes" id="UP000199561"/>
    </source>
</evidence>
<dbReference type="Gene3D" id="3.40.50.300">
    <property type="entry name" value="P-loop containing nucleotide triphosphate hydrolases"/>
    <property type="match status" value="1"/>
</dbReference>
<dbReference type="RefSeq" id="WP_090667218.1">
    <property type="nucleotide sequence ID" value="NZ_FOUF01000007.1"/>
</dbReference>
<dbReference type="EC" id="2.7.7.7" evidence="1"/>
<keyword evidence="12" id="KW-1185">Reference proteome</keyword>
<dbReference type="GO" id="GO:0003677">
    <property type="term" value="F:DNA binding"/>
    <property type="evidence" value="ECO:0007669"/>
    <property type="project" value="InterPro"/>
</dbReference>
<dbReference type="InterPro" id="IPR010372">
    <property type="entry name" value="DNA_pol3_delta_N"/>
</dbReference>
<evidence type="ECO:0000259" key="9">
    <source>
        <dbReference type="Pfam" id="PF06144"/>
    </source>
</evidence>
<dbReference type="InterPro" id="IPR027417">
    <property type="entry name" value="P-loop_NTPase"/>
</dbReference>
<evidence type="ECO:0000313" key="11">
    <source>
        <dbReference type="EMBL" id="SFM14030.1"/>
    </source>
</evidence>
<dbReference type="Pfam" id="PF14840">
    <property type="entry name" value="DNA_pol3_delt_C"/>
    <property type="match status" value="1"/>
</dbReference>
<dbReference type="Gene3D" id="1.10.8.60">
    <property type="match status" value="1"/>
</dbReference>
<evidence type="ECO:0000256" key="5">
    <source>
        <dbReference type="ARBA" id="ARBA00022705"/>
    </source>
</evidence>
<keyword evidence="5" id="KW-0235">DNA replication</keyword>
<evidence type="ECO:0000256" key="6">
    <source>
        <dbReference type="ARBA" id="ARBA00022932"/>
    </source>
</evidence>
<dbReference type="PANTHER" id="PTHR34388:SF1">
    <property type="entry name" value="DNA POLYMERASE III SUBUNIT DELTA"/>
    <property type="match status" value="1"/>
</dbReference>
<evidence type="ECO:0000256" key="3">
    <source>
        <dbReference type="ARBA" id="ARBA00022679"/>
    </source>
</evidence>
<evidence type="ECO:0000259" key="10">
    <source>
        <dbReference type="Pfam" id="PF14840"/>
    </source>
</evidence>
<sequence>MSITPDQLPNQLKKQLAPLYTIVGDELLLAQEAADAIREHAHLQGYTERHVFSVEARFDWSNLQRWNHQSSLFGERRLLDVRIPSGKPGKEGGAAIEALCHALPADTITLVTLPRIDRQTQTTKWFKALEQSGVMIAVDPLDRTRLAHWLQQRLGQQSQQVTPDTLQFLLDKVEGNLLAAQQEIKKLALIYPPGLLSFEQIRHAVLDVARYDVFNLAEAMLAADSVRYARILQGLQGEGIPPPLILSTLTEPLRNLLHIHQALKTGKPLAQAFKDAHIWRHQQKTMTSAIKRTSPRLLVQALMHAANIDRIIKGVARGDSWNELLQLGLLIANGPSFIHQPFAYGRND</sequence>
<comment type="similarity">
    <text evidence="7">Belongs to the DNA polymerase HolA subunit family.</text>
</comment>
<feature type="domain" description="DNA polymerase III delta N-terminal" evidence="9">
    <location>
        <begin position="20"/>
        <end position="136"/>
    </location>
</feature>
<keyword evidence="3" id="KW-0808">Transferase</keyword>
<organism evidence="11 12">
    <name type="scientific">Nitrosomonas nitrosa</name>
    <dbReference type="NCBI Taxonomy" id="52442"/>
    <lineage>
        <taxon>Bacteria</taxon>
        <taxon>Pseudomonadati</taxon>
        <taxon>Pseudomonadota</taxon>
        <taxon>Betaproteobacteria</taxon>
        <taxon>Nitrosomonadales</taxon>
        <taxon>Nitrosomonadaceae</taxon>
        <taxon>Nitrosomonas</taxon>
    </lineage>
</organism>
<dbReference type="GO" id="GO:0003887">
    <property type="term" value="F:DNA-directed DNA polymerase activity"/>
    <property type="evidence" value="ECO:0007669"/>
    <property type="project" value="UniProtKB-KW"/>
</dbReference>
<dbReference type="CDD" id="cd18138">
    <property type="entry name" value="HLD_clamp_pol_III_delta"/>
    <property type="match status" value="1"/>
</dbReference>
<dbReference type="SUPFAM" id="SSF48019">
    <property type="entry name" value="post-AAA+ oligomerization domain-like"/>
    <property type="match status" value="1"/>
</dbReference>
<name>A0A1I4NFF6_9PROT</name>